<proteinExistence type="predicted"/>
<keyword evidence="2" id="KW-1133">Transmembrane helix</keyword>
<dbReference type="RefSeq" id="WP_119297932.1">
    <property type="nucleotide sequence ID" value="NZ_BHGK01000001.1"/>
</dbReference>
<comment type="caution">
    <text evidence="3">The sequence shown here is derived from an EMBL/GenBank/DDBJ whole genome shotgun (WGS) entry which is preliminary data.</text>
</comment>
<keyword evidence="2" id="KW-0812">Transmembrane</keyword>
<name>A0A391P0T5_9FIRM</name>
<dbReference type="EMBL" id="BHGK01000001">
    <property type="protein sequence ID" value="GCA66985.1"/>
    <property type="molecule type" value="Genomic_DNA"/>
</dbReference>
<dbReference type="Proteomes" id="UP000265643">
    <property type="component" value="Unassembled WGS sequence"/>
</dbReference>
<gene>
    <name evidence="3" type="ORF">KGMB01110_14210</name>
</gene>
<keyword evidence="2" id="KW-0472">Membrane</keyword>
<evidence type="ECO:0000313" key="3">
    <source>
        <dbReference type="EMBL" id="GCA66985.1"/>
    </source>
</evidence>
<feature type="transmembrane region" description="Helical" evidence="2">
    <location>
        <begin position="20"/>
        <end position="46"/>
    </location>
</feature>
<keyword evidence="4" id="KW-1185">Reference proteome</keyword>
<reference evidence="4" key="1">
    <citation type="submission" date="2018-09" db="EMBL/GenBank/DDBJ databases">
        <title>Draft Genome Sequence of Mediterraneibacter sp. KCTC 15684.</title>
        <authorList>
            <person name="Kim J.S."/>
            <person name="Han K.I."/>
            <person name="Suh M.K."/>
            <person name="Lee K.C."/>
            <person name="Eom M.K."/>
            <person name="Lee J.H."/>
            <person name="Park S.H."/>
            <person name="Kang S.W."/>
            <person name="Park J.E."/>
            <person name="Oh B.S."/>
            <person name="Yu S.Y."/>
            <person name="Choi S.H."/>
            <person name="Lee D.H."/>
            <person name="Yoon H."/>
            <person name="Kim B."/>
            <person name="Yang S.J."/>
            <person name="Lee J.S."/>
        </authorList>
    </citation>
    <scope>NUCLEOTIDE SEQUENCE [LARGE SCALE GENOMIC DNA]</scope>
    <source>
        <strain evidence="4">KCTC 15684</strain>
    </source>
</reference>
<feature type="transmembrane region" description="Helical" evidence="2">
    <location>
        <begin position="177"/>
        <end position="199"/>
    </location>
</feature>
<feature type="compositionally biased region" description="Low complexity" evidence="1">
    <location>
        <begin position="250"/>
        <end position="259"/>
    </location>
</feature>
<feature type="compositionally biased region" description="Polar residues" evidence="1">
    <location>
        <begin position="223"/>
        <end position="238"/>
    </location>
</feature>
<protein>
    <submittedName>
        <fullName evidence="3">Uncharacterized protein</fullName>
    </submittedName>
</protein>
<evidence type="ECO:0000256" key="2">
    <source>
        <dbReference type="SAM" id="Phobius"/>
    </source>
</evidence>
<feature type="transmembrane region" description="Helical" evidence="2">
    <location>
        <begin position="136"/>
        <end position="157"/>
    </location>
</feature>
<sequence length="271" mass="29755">MDYTYSYDYMYGEPATGSTEVLGVILMIYAVIIGGVLLVKLAEYVIKGLAMYRMAQRAGMDYPWLAFVPFARVYLQGELSGDIMFRKRTIRDPGIWLILIPIIKTVIFGVISVITWVAVAGMVVTAVYTNHYTGSVFGIGVFVVLFVVAILAYQALISALKVLVNYQIYRRFTSNNLAIVHALLGILVPLYESICLMVYRNKPYLDGEGSGSPEQSEDAEAETSANLPGTPSDVSTESIPKLILEEEQQSAEASEVVESATEELSDSAGEE</sequence>
<feature type="compositionally biased region" description="Acidic residues" evidence="1">
    <location>
        <begin position="260"/>
        <end position="271"/>
    </location>
</feature>
<feature type="region of interest" description="Disordered" evidence="1">
    <location>
        <begin position="207"/>
        <end position="271"/>
    </location>
</feature>
<feature type="transmembrane region" description="Helical" evidence="2">
    <location>
        <begin position="95"/>
        <end position="124"/>
    </location>
</feature>
<organism evidence="3 4">
    <name type="scientific">Mediterraneibacter butyricigenes</name>
    <dbReference type="NCBI Taxonomy" id="2316025"/>
    <lineage>
        <taxon>Bacteria</taxon>
        <taxon>Bacillati</taxon>
        <taxon>Bacillota</taxon>
        <taxon>Clostridia</taxon>
        <taxon>Lachnospirales</taxon>
        <taxon>Lachnospiraceae</taxon>
        <taxon>Mediterraneibacter</taxon>
    </lineage>
</organism>
<dbReference type="AlphaFoldDB" id="A0A391P0T5"/>
<evidence type="ECO:0000256" key="1">
    <source>
        <dbReference type="SAM" id="MobiDB-lite"/>
    </source>
</evidence>
<evidence type="ECO:0000313" key="4">
    <source>
        <dbReference type="Proteomes" id="UP000265643"/>
    </source>
</evidence>
<accession>A0A391P0T5</accession>